<evidence type="ECO:0000256" key="2">
    <source>
        <dbReference type="SAM" id="Phobius"/>
    </source>
</evidence>
<feature type="transmembrane region" description="Helical" evidence="2">
    <location>
        <begin position="320"/>
        <end position="342"/>
    </location>
</feature>
<dbReference type="OrthoDB" id="6503089at2759"/>
<dbReference type="Proteomes" id="UP000759131">
    <property type="component" value="Unassembled WGS sequence"/>
</dbReference>
<feature type="non-terminal residue" evidence="4">
    <location>
        <position position="778"/>
    </location>
</feature>
<feature type="transmembrane region" description="Helical" evidence="2">
    <location>
        <begin position="520"/>
        <end position="540"/>
    </location>
</feature>
<feature type="transmembrane region" description="Helical" evidence="2">
    <location>
        <begin position="629"/>
        <end position="649"/>
    </location>
</feature>
<sequence>CKLNNSEDYINSDNDYNNNDYTDSDIDNNTTPQTIDYEVDGEGSGGNPNPIDSSAILDPDETEEVEDEYDSGQEVCTPLDALQGLNISDFLPEDYESLKSEPRHRVVRHFDETWGRFQRFFRWEHRLYDNPDLKAVANYLLGLAYELSYDFALEPECSLAITIVDSQPHPTPTGFWGGIISGLGQYDQCLDIQSPRDDRGQTIAGQYCMLQFVLPYPLVSSYDRTFEDNPFATQLKNFTEKYGFGGYSAVNPMLKLTEYLNMRNGKFFEFGICIPDKCHPKDIEKEFNRIIYPLLRIPVEINELTCAVKDRPISLDGFQVFSILVFSTLAILALISTMYELYHANLKPHYFTKNTSAKPIQPSLNRLLVSFSVITNTRQLWPDSTGKCRRFAPINTIKLLVSLQMVCAHTYFFTAHSFLLKSFNTSVPLQLFHENRYFFVRAKQLGIDTFMVSSGLLLCYNLIGVLDKSNAKFNYVTYVAKRWLKLSIPLCAALLLYYLLPLVGSGPVWHECDQYFQPGLRARIVLIMSPYILYGLNTYYEMTRLDSLQTMTLSIFAYHMNTLQYVCSFAIGLLAGYGIKRDTKLVVPFIEEGLLYRGVTVLAMAALPAVIMWNNTLNLFNDSPSEMNAVLFFGLGKFFWSASMGWVWFACCTGKAVHFPIIFYRIYSVRQTYIMTDLKTLENIYVDFTLTLMLSYTLYVLFVGPIENLIKYVKDSSFCMNVNKQMDSYYCADRTDGHSMVNCTDSANKIISGLGQYDQCLDIQSPRDDRGQTIAGQY</sequence>
<evidence type="ECO:0000313" key="4">
    <source>
        <dbReference type="EMBL" id="CAD7632097.1"/>
    </source>
</evidence>
<feature type="region of interest" description="Disordered" evidence="1">
    <location>
        <begin position="1"/>
        <end position="55"/>
    </location>
</feature>
<dbReference type="PANTHER" id="PTHR11161:SF0">
    <property type="entry name" value="O-ACYLTRANSFERASE LIKE PROTEIN"/>
    <property type="match status" value="1"/>
</dbReference>
<dbReference type="InterPro" id="IPR006621">
    <property type="entry name" value="Nose-resist-to-fluoxetine_N"/>
</dbReference>
<accession>A0A7R9KZV2</accession>
<keyword evidence="2" id="KW-0812">Transmembrane</keyword>
<gene>
    <name evidence="4" type="ORF">OSB1V03_LOCUS12502</name>
</gene>
<feature type="compositionally biased region" description="Low complexity" evidence="1">
    <location>
        <begin position="1"/>
        <end position="31"/>
    </location>
</feature>
<feature type="transmembrane region" description="Helical" evidence="2">
    <location>
        <begin position="483"/>
        <end position="500"/>
    </location>
</feature>
<feature type="transmembrane region" description="Helical" evidence="2">
    <location>
        <begin position="594"/>
        <end position="617"/>
    </location>
</feature>
<feature type="transmembrane region" description="Helical" evidence="2">
    <location>
        <begin position="445"/>
        <end position="463"/>
    </location>
</feature>
<feature type="transmembrane region" description="Helical" evidence="2">
    <location>
        <begin position="684"/>
        <end position="704"/>
    </location>
</feature>
<proteinExistence type="predicted"/>
<dbReference type="Pfam" id="PF20146">
    <property type="entry name" value="NRF"/>
    <property type="match status" value="1"/>
</dbReference>
<keyword evidence="2" id="KW-0472">Membrane</keyword>
<feature type="domain" description="Nose resistant-to-fluoxetine protein N-terminal" evidence="3">
    <location>
        <begin position="155"/>
        <end position="285"/>
    </location>
</feature>
<dbReference type="EMBL" id="OC864990">
    <property type="protein sequence ID" value="CAD7632097.1"/>
    <property type="molecule type" value="Genomic_DNA"/>
</dbReference>
<dbReference type="AlphaFoldDB" id="A0A7R9KZV2"/>
<keyword evidence="2" id="KW-1133">Transmembrane helix</keyword>
<feature type="non-terminal residue" evidence="4">
    <location>
        <position position="1"/>
    </location>
</feature>
<dbReference type="PANTHER" id="PTHR11161">
    <property type="entry name" value="O-ACYLTRANSFERASE"/>
    <property type="match status" value="1"/>
</dbReference>
<organism evidence="4">
    <name type="scientific">Medioppia subpectinata</name>
    <dbReference type="NCBI Taxonomy" id="1979941"/>
    <lineage>
        <taxon>Eukaryota</taxon>
        <taxon>Metazoa</taxon>
        <taxon>Ecdysozoa</taxon>
        <taxon>Arthropoda</taxon>
        <taxon>Chelicerata</taxon>
        <taxon>Arachnida</taxon>
        <taxon>Acari</taxon>
        <taxon>Acariformes</taxon>
        <taxon>Sarcoptiformes</taxon>
        <taxon>Oribatida</taxon>
        <taxon>Brachypylina</taxon>
        <taxon>Oppioidea</taxon>
        <taxon>Oppiidae</taxon>
        <taxon>Medioppia</taxon>
    </lineage>
</organism>
<evidence type="ECO:0000259" key="3">
    <source>
        <dbReference type="Pfam" id="PF20146"/>
    </source>
</evidence>
<keyword evidence="5" id="KW-1185">Reference proteome</keyword>
<feature type="transmembrane region" description="Helical" evidence="2">
    <location>
        <begin position="399"/>
        <end position="419"/>
    </location>
</feature>
<name>A0A7R9KZV2_9ACAR</name>
<dbReference type="InterPro" id="IPR052728">
    <property type="entry name" value="O2_lipid_transport_reg"/>
</dbReference>
<protein>
    <recommendedName>
        <fullName evidence="3">Nose resistant-to-fluoxetine protein N-terminal domain-containing protein</fullName>
    </recommendedName>
</protein>
<evidence type="ECO:0000313" key="5">
    <source>
        <dbReference type="Proteomes" id="UP000759131"/>
    </source>
</evidence>
<feature type="transmembrane region" description="Helical" evidence="2">
    <location>
        <begin position="552"/>
        <end position="574"/>
    </location>
</feature>
<evidence type="ECO:0000256" key="1">
    <source>
        <dbReference type="SAM" id="MobiDB-lite"/>
    </source>
</evidence>
<dbReference type="EMBL" id="CAJPIZ010010415">
    <property type="protein sequence ID" value="CAG2112527.1"/>
    <property type="molecule type" value="Genomic_DNA"/>
</dbReference>
<reference evidence="4" key="1">
    <citation type="submission" date="2020-11" db="EMBL/GenBank/DDBJ databases">
        <authorList>
            <person name="Tran Van P."/>
        </authorList>
    </citation>
    <scope>NUCLEOTIDE SEQUENCE</scope>
</reference>